<gene>
    <name evidence="1" type="ordered locus">Spy49_0406</name>
</gene>
<evidence type="ECO:0000313" key="1">
    <source>
        <dbReference type="EMBL" id="ACI60739.1"/>
    </source>
</evidence>
<dbReference type="EMBL" id="CP000829">
    <property type="protein sequence ID" value="ACI60739.1"/>
    <property type="molecule type" value="Genomic_DNA"/>
</dbReference>
<dbReference type="KEGG" id="soz:Spy49_0406"/>
<evidence type="ECO:0008006" key="3">
    <source>
        <dbReference type="Google" id="ProtNLM"/>
    </source>
</evidence>
<proteinExistence type="predicted"/>
<name>A0A0H3BXR2_STRPZ</name>
<dbReference type="InterPro" id="IPR023991">
    <property type="entry name" value="Bacteriocin_IIb_lactobn/cerein"/>
</dbReference>
<dbReference type="AlphaFoldDB" id="A0A0H3BXR2"/>
<protein>
    <recommendedName>
        <fullName evidence="3">Bacteriocin class II with double-glycine leader peptide</fullName>
    </recommendedName>
</protein>
<dbReference type="Proteomes" id="UP000001039">
    <property type="component" value="Chromosome"/>
</dbReference>
<organism evidence="1 2">
    <name type="scientific">Streptococcus pyogenes serotype M49 (strain NZ131)</name>
    <dbReference type="NCBI Taxonomy" id="471876"/>
    <lineage>
        <taxon>Bacteria</taxon>
        <taxon>Bacillati</taxon>
        <taxon>Bacillota</taxon>
        <taxon>Bacilli</taxon>
        <taxon>Lactobacillales</taxon>
        <taxon>Streptococcaceae</taxon>
        <taxon>Streptococcus</taxon>
    </lineage>
</organism>
<dbReference type="NCBIfam" id="TIGR03949">
    <property type="entry name" value="bact_IIb_cerein"/>
    <property type="match status" value="1"/>
</dbReference>
<evidence type="ECO:0000313" key="2">
    <source>
        <dbReference type="Proteomes" id="UP000001039"/>
    </source>
</evidence>
<accession>A0A0H3BXR2</accession>
<reference evidence="1 2" key="1">
    <citation type="journal article" date="2008" name="J. Bacteriol.">
        <title>Genome sequence of a nephritogenic and highly transformable M49 strain of Streptococcus pyogenes.</title>
        <authorList>
            <person name="McShan W.M."/>
            <person name="Ferretti J.J."/>
            <person name="Karasawa T."/>
            <person name="Suvorov A.N."/>
            <person name="Lin S."/>
            <person name="Qin B."/>
            <person name="Jia H."/>
            <person name="Kenton S."/>
            <person name="Najar F."/>
            <person name="Wu H."/>
            <person name="Scott J."/>
            <person name="Roe B.A."/>
            <person name="Savic D.J."/>
        </authorList>
    </citation>
    <scope>NUCLEOTIDE SEQUENCE [LARGE SCALE GENOMIC DNA]</scope>
    <source>
        <strain evidence="1 2">NZ131</strain>
    </source>
</reference>
<dbReference type="HOGENOM" id="CLU_202645_0_0_9"/>
<sequence length="60" mass="5775">MDNFLELQFEELVNISGGKGNIGSAIGGCLGGMLIAAAGGPITGGAAAFVCVASGIAAYQ</sequence>